<protein>
    <submittedName>
        <fullName evidence="2">Uncharacterized protein</fullName>
    </submittedName>
</protein>
<name>A0A1G6GSS5_9MICO</name>
<organism evidence="2 3">
    <name type="scientific">Sanguibacter gelidistatuariae</name>
    <dbReference type="NCBI Taxonomy" id="1814289"/>
    <lineage>
        <taxon>Bacteria</taxon>
        <taxon>Bacillati</taxon>
        <taxon>Actinomycetota</taxon>
        <taxon>Actinomycetes</taxon>
        <taxon>Micrococcales</taxon>
        <taxon>Sanguibacteraceae</taxon>
        <taxon>Sanguibacter</taxon>
    </lineage>
</organism>
<dbReference type="Proteomes" id="UP000199039">
    <property type="component" value="Unassembled WGS sequence"/>
</dbReference>
<gene>
    <name evidence="2" type="ORF">SAMN05216410_0444</name>
</gene>
<feature type="region of interest" description="Disordered" evidence="1">
    <location>
        <begin position="1"/>
        <end position="21"/>
    </location>
</feature>
<reference evidence="2 3" key="1">
    <citation type="submission" date="2016-09" db="EMBL/GenBank/DDBJ databases">
        <authorList>
            <person name="Capua I."/>
            <person name="De Benedictis P."/>
            <person name="Joannis T."/>
            <person name="Lombin L.H."/>
            <person name="Cattoli G."/>
        </authorList>
    </citation>
    <scope>NUCLEOTIDE SEQUENCE [LARGE SCALE GENOMIC DNA]</scope>
    <source>
        <strain evidence="2 3">ISLP-3</strain>
    </source>
</reference>
<dbReference type="RefSeq" id="WP_175558961.1">
    <property type="nucleotide sequence ID" value="NZ_FMYH01000001.1"/>
</dbReference>
<dbReference type="EMBL" id="FMYH01000001">
    <property type="protein sequence ID" value="SDB85038.1"/>
    <property type="molecule type" value="Genomic_DNA"/>
</dbReference>
<sequence>MPVDRAAEAAAAPSGEQPAPLAAPSFVMVGADDAGICIDGVCALPSSPAQA</sequence>
<evidence type="ECO:0000313" key="2">
    <source>
        <dbReference type="EMBL" id="SDB85038.1"/>
    </source>
</evidence>
<keyword evidence="3" id="KW-1185">Reference proteome</keyword>
<accession>A0A1G6GSS5</accession>
<proteinExistence type="predicted"/>
<dbReference type="STRING" id="1814289.SAMN05216410_0444"/>
<evidence type="ECO:0000256" key="1">
    <source>
        <dbReference type="SAM" id="MobiDB-lite"/>
    </source>
</evidence>
<evidence type="ECO:0000313" key="3">
    <source>
        <dbReference type="Proteomes" id="UP000199039"/>
    </source>
</evidence>
<dbReference type="AlphaFoldDB" id="A0A1G6GSS5"/>